<dbReference type="EMBL" id="GGEC01075823">
    <property type="protein sequence ID" value="MBX56307.1"/>
    <property type="molecule type" value="Transcribed_RNA"/>
</dbReference>
<name>A0A2P2PNG3_RHIMU</name>
<sequence length="37" mass="4016">MCRAGVVVSMLELSLVALSITLGSQKTFFDTKMAGFY</sequence>
<organism evidence="1">
    <name type="scientific">Rhizophora mucronata</name>
    <name type="common">Asiatic mangrove</name>
    <dbReference type="NCBI Taxonomy" id="61149"/>
    <lineage>
        <taxon>Eukaryota</taxon>
        <taxon>Viridiplantae</taxon>
        <taxon>Streptophyta</taxon>
        <taxon>Embryophyta</taxon>
        <taxon>Tracheophyta</taxon>
        <taxon>Spermatophyta</taxon>
        <taxon>Magnoliopsida</taxon>
        <taxon>eudicotyledons</taxon>
        <taxon>Gunneridae</taxon>
        <taxon>Pentapetalae</taxon>
        <taxon>rosids</taxon>
        <taxon>fabids</taxon>
        <taxon>Malpighiales</taxon>
        <taxon>Rhizophoraceae</taxon>
        <taxon>Rhizophora</taxon>
    </lineage>
</organism>
<dbReference type="AlphaFoldDB" id="A0A2P2PNG3"/>
<proteinExistence type="predicted"/>
<protein>
    <submittedName>
        <fullName evidence="1">Uncharacterized protein</fullName>
    </submittedName>
</protein>
<reference evidence="1" key="1">
    <citation type="submission" date="2018-02" db="EMBL/GenBank/DDBJ databases">
        <title>Rhizophora mucronata_Transcriptome.</title>
        <authorList>
            <person name="Meera S.P."/>
            <person name="Sreeshan A."/>
            <person name="Augustine A."/>
        </authorList>
    </citation>
    <scope>NUCLEOTIDE SEQUENCE</scope>
    <source>
        <tissue evidence="1">Leaf</tissue>
    </source>
</reference>
<accession>A0A2P2PNG3</accession>
<evidence type="ECO:0000313" key="1">
    <source>
        <dbReference type="EMBL" id="MBX56307.1"/>
    </source>
</evidence>